<name>A0ABS3W223_MICEH</name>
<evidence type="ECO:0000256" key="2">
    <source>
        <dbReference type="ARBA" id="ARBA00022806"/>
    </source>
</evidence>
<keyword evidence="2 4" id="KW-0067">ATP-binding</keyword>
<protein>
    <submittedName>
        <fullName evidence="4">ATP-dependent DNA helicase RecG</fullName>
    </submittedName>
</protein>
<feature type="domain" description="ATP-dependent DNA helicase RecG" evidence="3">
    <location>
        <begin position="31"/>
        <end position="92"/>
    </location>
</feature>
<evidence type="ECO:0000256" key="1">
    <source>
        <dbReference type="ARBA" id="ARBA00022801"/>
    </source>
</evidence>
<sequence>GRGTAAGICLLVTEALEGSPARERLDAVASTTDGFKLAELDLEQRREGDVLGAAQSGRRSHLRLLSLLRDADLIRDARAEAIELVSEDPELARHPALAASVAALVDAERAEYLEKG</sequence>
<keyword evidence="2 4" id="KW-0347">Helicase</keyword>
<dbReference type="GO" id="GO:0004386">
    <property type="term" value="F:helicase activity"/>
    <property type="evidence" value="ECO:0007669"/>
    <property type="project" value="UniProtKB-KW"/>
</dbReference>
<dbReference type="Pfam" id="PF19833">
    <property type="entry name" value="RecG_dom3_C"/>
    <property type="match status" value="1"/>
</dbReference>
<organism evidence="4 5">
    <name type="scientific">Micromonospora echinofusca</name>
    <dbReference type="NCBI Taxonomy" id="47858"/>
    <lineage>
        <taxon>Bacteria</taxon>
        <taxon>Bacillati</taxon>
        <taxon>Actinomycetota</taxon>
        <taxon>Actinomycetes</taxon>
        <taxon>Micromonosporales</taxon>
        <taxon>Micromonosporaceae</taxon>
        <taxon>Micromonospora</taxon>
    </lineage>
</organism>
<keyword evidence="5" id="KW-1185">Reference proteome</keyword>
<dbReference type="InterPro" id="IPR027417">
    <property type="entry name" value="P-loop_NTPase"/>
</dbReference>
<dbReference type="Proteomes" id="UP000823521">
    <property type="component" value="Unassembled WGS sequence"/>
</dbReference>
<evidence type="ECO:0000313" key="5">
    <source>
        <dbReference type="Proteomes" id="UP000823521"/>
    </source>
</evidence>
<keyword evidence="1" id="KW-0378">Hydrolase</keyword>
<evidence type="ECO:0000259" key="3">
    <source>
        <dbReference type="Pfam" id="PF19833"/>
    </source>
</evidence>
<dbReference type="PANTHER" id="PTHR47964">
    <property type="entry name" value="ATP-DEPENDENT DNA HELICASE HOMOLOG RECG, CHLOROPLASTIC"/>
    <property type="match status" value="1"/>
</dbReference>
<dbReference type="PANTHER" id="PTHR47964:SF1">
    <property type="entry name" value="ATP-DEPENDENT DNA HELICASE HOMOLOG RECG, CHLOROPLASTIC"/>
    <property type="match status" value="1"/>
</dbReference>
<accession>A0ABS3W223</accession>
<gene>
    <name evidence="4" type="ORF">GSF22_33075</name>
</gene>
<feature type="non-terminal residue" evidence="4">
    <location>
        <position position="1"/>
    </location>
</feature>
<dbReference type="EMBL" id="WVUH01000600">
    <property type="protein sequence ID" value="MBO4210791.1"/>
    <property type="molecule type" value="Genomic_DNA"/>
</dbReference>
<dbReference type="Gene3D" id="3.40.50.300">
    <property type="entry name" value="P-loop containing nucleotide triphosphate hydrolases"/>
    <property type="match status" value="1"/>
</dbReference>
<keyword evidence="2 4" id="KW-0547">Nucleotide-binding</keyword>
<comment type="caution">
    <text evidence="4">The sequence shown here is derived from an EMBL/GenBank/DDBJ whole genome shotgun (WGS) entry which is preliminary data.</text>
</comment>
<proteinExistence type="predicted"/>
<dbReference type="InterPro" id="IPR047112">
    <property type="entry name" value="RecG/Mfd"/>
</dbReference>
<reference evidence="4 5" key="1">
    <citation type="submission" date="2019-12" db="EMBL/GenBank/DDBJ databases">
        <title>Whole genome sequencing of endophytic Actinobacterium Micromonospora sp. MPMI6T.</title>
        <authorList>
            <person name="Evv R."/>
            <person name="Podile A.R."/>
        </authorList>
    </citation>
    <scope>NUCLEOTIDE SEQUENCE [LARGE SCALE GENOMIC DNA]</scope>
    <source>
        <strain evidence="4 5">MPMI6</strain>
    </source>
</reference>
<evidence type="ECO:0000313" key="4">
    <source>
        <dbReference type="EMBL" id="MBO4210791.1"/>
    </source>
</evidence>
<dbReference type="InterPro" id="IPR045562">
    <property type="entry name" value="RecG_dom3_C"/>
</dbReference>